<dbReference type="GO" id="GO:0000105">
    <property type="term" value="P:L-histidine biosynthetic process"/>
    <property type="evidence" value="ECO:0007669"/>
    <property type="project" value="InterPro"/>
</dbReference>
<feature type="domain" description="ATP phosphoribosyltransferase catalytic" evidence="1">
    <location>
        <begin position="2"/>
        <end position="48"/>
    </location>
</feature>
<sequence length="70" mass="7455">MDVTTYVEHGVADVGIAGKDVMLEEARDVYEVLDLNISKCHLAVAGLPGASWGCRTACGDKVPKCCIVLF</sequence>
<dbReference type="EMBL" id="AP021906">
    <property type="protein sequence ID" value="BBP92497.1"/>
    <property type="molecule type" value="Genomic_DNA"/>
</dbReference>
<dbReference type="InterPro" id="IPR013820">
    <property type="entry name" value="ATP_PRibTrfase_cat"/>
</dbReference>
<accession>A0A5S9MG86</accession>
<dbReference type="SUPFAM" id="SSF53850">
    <property type="entry name" value="Periplasmic binding protein-like II"/>
    <property type="match status" value="1"/>
</dbReference>
<gene>
    <name evidence="2" type="ORF">BsIDN1_61150</name>
</gene>
<dbReference type="Gene3D" id="3.40.190.10">
    <property type="entry name" value="Periplasmic binding protein-like II"/>
    <property type="match status" value="2"/>
</dbReference>
<proteinExistence type="predicted"/>
<protein>
    <recommendedName>
        <fullName evidence="1">ATP phosphoribosyltransferase catalytic domain-containing protein</fullName>
    </recommendedName>
</protein>
<dbReference type="GO" id="GO:0005737">
    <property type="term" value="C:cytoplasm"/>
    <property type="evidence" value="ECO:0007669"/>
    <property type="project" value="InterPro"/>
</dbReference>
<dbReference type="AlphaFoldDB" id="A0A5S9MG86"/>
<dbReference type="Proteomes" id="UP000464658">
    <property type="component" value="Chromosome"/>
</dbReference>
<evidence type="ECO:0000313" key="3">
    <source>
        <dbReference type="Proteomes" id="UP000464658"/>
    </source>
</evidence>
<evidence type="ECO:0000259" key="1">
    <source>
        <dbReference type="Pfam" id="PF01634"/>
    </source>
</evidence>
<organism evidence="2 3">
    <name type="scientific">Bacillus safensis</name>
    <dbReference type="NCBI Taxonomy" id="561879"/>
    <lineage>
        <taxon>Bacteria</taxon>
        <taxon>Bacillati</taxon>
        <taxon>Bacillota</taxon>
        <taxon>Bacilli</taxon>
        <taxon>Bacillales</taxon>
        <taxon>Bacillaceae</taxon>
        <taxon>Bacillus</taxon>
    </lineage>
</organism>
<name>A0A5S9MG86_BACIA</name>
<dbReference type="Pfam" id="PF01634">
    <property type="entry name" value="HisG"/>
    <property type="match status" value="1"/>
</dbReference>
<reference evidence="2 3" key="1">
    <citation type="submission" date="2019-12" db="EMBL/GenBank/DDBJ databases">
        <title>Full genome sequence of a Bacillus safensis strain isolated from commercially available natto in Indonesia.</title>
        <authorList>
            <person name="Yoshida M."/>
            <person name="Uomi M."/>
            <person name="Waturangi D."/>
            <person name="Ekaputri J.J."/>
            <person name="Setiamarga D.H.E."/>
        </authorList>
    </citation>
    <scope>NUCLEOTIDE SEQUENCE [LARGE SCALE GENOMIC DNA]</scope>
    <source>
        <strain evidence="2 3">IDN1</strain>
    </source>
</reference>
<dbReference type="GO" id="GO:0003879">
    <property type="term" value="F:ATP phosphoribosyltransferase activity"/>
    <property type="evidence" value="ECO:0007669"/>
    <property type="project" value="InterPro"/>
</dbReference>
<evidence type="ECO:0000313" key="2">
    <source>
        <dbReference type="EMBL" id="BBP92497.1"/>
    </source>
</evidence>